<dbReference type="InterPro" id="IPR013320">
    <property type="entry name" value="ConA-like_dom_sf"/>
</dbReference>
<organism evidence="3 4">
    <name type="scientific">Paenibacillus aquistagni</name>
    <dbReference type="NCBI Taxonomy" id="1852522"/>
    <lineage>
        <taxon>Bacteria</taxon>
        <taxon>Bacillati</taxon>
        <taxon>Bacillota</taxon>
        <taxon>Bacilli</taxon>
        <taxon>Bacillales</taxon>
        <taxon>Paenibacillaceae</taxon>
        <taxon>Paenibacillus</taxon>
    </lineage>
</organism>
<dbReference type="InterPro" id="IPR050546">
    <property type="entry name" value="Glycosyl_Hydrlase_16"/>
</dbReference>
<evidence type="ECO:0000256" key="1">
    <source>
        <dbReference type="ARBA" id="ARBA00006865"/>
    </source>
</evidence>
<accession>A0A1X7LJ61</accession>
<dbReference type="RefSeq" id="WP_085496330.1">
    <property type="nucleotide sequence ID" value="NZ_FXAZ01000005.1"/>
</dbReference>
<dbReference type="PANTHER" id="PTHR10963:SF55">
    <property type="entry name" value="GLYCOSIDE HYDROLASE FAMILY 16 PROTEIN"/>
    <property type="match status" value="1"/>
</dbReference>
<dbReference type="Gene3D" id="2.60.120.260">
    <property type="entry name" value="Galactose-binding domain-like"/>
    <property type="match status" value="1"/>
</dbReference>
<proteinExistence type="inferred from homology"/>
<evidence type="ECO:0000313" key="4">
    <source>
        <dbReference type="Proteomes" id="UP000193834"/>
    </source>
</evidence>
<dbReference type="Gene3D" id="2.60.120.200">
    <property type="match status" value="1"/>
</dbReference>
<dbReference type="Proteomes" id="UP000193834">
    <property type="component" value="Unassembled WGS sequence"/>
</dbReference>
<protein>
    <submittedName>
        <fullName evidence="3">Glycosyl hydrolases family 16</fullName>
    </submittedName>
</protein>
<dbReference type="OrthoDB" id="9809583at2"/>
<evidence type="ECO:0000313" key="3">
    <source>
        <dbReference type="EMBL" id="SMG53577.1"/>
    </source>
</evidence>
<keyword evidence="3" id="KW-0378">Hydrolase</keyword>
<dbReference type="PROSITE" id="PS51762">
    <property type="entry name" value="GH16_2"/>
    <property type="match status" value="1"/>
</dbReference>
<dbReference type="PANTHER" id="PTHR10963">
    <property type="entry name" value="GLYCOSYL HYDROLASE-RELATED"/>
    <property type="match status" value="1"/>
</dbReference>
<feature type="domain" description="GH16" evidence="2">
    <location>
        <begin position="11"/>
        <end position="249"/>
    </location>
</feature>
<evidence type="ECO:0000259" key="2">
    <source>
        <dbReference type="PROSITE" id="PS51762"/>
    </source>
</evidence>
<dbReference type="GO" id="GO:0004553">
    <property type="term" value="F:hydrolase activity, hydrolyzing O-glycosyl compounds"/>
    <property type="evidence" value="ECO:0007669"/>
    <property type="project" value="InterPro"/>
</dbReference>
<dbReference type="SUPFAM" id="SSF49785">
    <property type="entry name" value="Galactose-binding domain-like"/>
    <property type="match status" value="1"/>
</dbReference>
<dbReference type="EMBL" id="FXAZ01000005">
    <property type="protein sequence ID" value="SMG53577.1"/>
    <property type="molecule type" value="Genomic_DNA"/>
</dbReference>
<keyword evidence="4" id="KW-1185">Reference proteome</keyword>
<sequence length="419" mass="47608">MSNMDHKLDKPGWSLVFHEEFEGPVLNPSTFSPYGISHWKPKEEALADYEFKDSCIVLRLSDENQHISAITTGMRDGMHRYSDQLRIDHHDRAVMNLVTQYGYFELRAKVAKGSGLNSAWWMIGFENEKEQNAEVDIFELLGKDTHLLNTTLHALRDSKLEYAHIPYQTAVDLSEDFHTYGLEWDETGMKFYLDHELYWQINQSPNYPMATLLQINDGNGGWIGELDESVPYPKEFYIDYFRVYKREGMPMQCVASRSEAASANLASQAVSGLGNDISWGDLYKAESHICYINDGQPDTRLESMAREPLPHAYYLDWSTPQTLDSVALTVLQAAASGPTSWDIEVSEDGESNWRKVHEVRAAVWEIEAGQDGIGTVESVFEPQQHILSLRIIIHDYVGRNAGGSYFIQDLSVYNQAAAN</sequence>
<name>A0A1X7LJ61_9BACL</name>
<dbReference type="SUPFAM" id="SSF49899">
    <property type="entry name" value="Concanavalin A-like lectins/glucanases"/>
    <property type="match status" value="1"/>
</dbReference>
<dbReference type="AlphaFoldDB" id="A0A1X7LJ61"/>
<comment type="similarity">
    <text evidence="1">Belongs to the glycosyl hydrolase 16 family.</text>
</comment>
<dbReference type="CDD" id="cd00413">
    <property type="entry name" value="Glyco_hydrolase_16"/>
    <property type="match status" value="1"/>
</dbReference>
<dbReference type="STRING" id="1852522.SAMN06295960_3521"/>
<dbReference type="Pfam" id="PF00722">
    <property type="entry name" value="Glyco_hydro_16"/>
    <property type="match status" value="1"/>
</dbReference>
<gene>
    <name evidence="3" type="ORF">SAMN06295960_3521</name>
</gene>
<dbReference type="InterPro" id="IPR000757">
    <property type="entry name" value="Beta-glucanase-like"/>
</dbReference>
<dbReference type="GO" id="GO:0005975">
    <property type="term" value="P:carbohydrate metabolic process"/>
    <property type="evidence" value="ECO:0007669"/>
    <property type="project" value="InterPro"/>
</dbReference>
<reference evidence="3 4" key="1">
    <citation type="submission" date="2017-04" db="EMBL/GenBank/DDBJ databases">
        <authorList>
            <person name="Afonso C.L."/>
            <person name="Miller P.J."/>
            <person name="Scott M.A."/>
            <person name="Spackman E."/>
            <person name="Goraichik I."/>
            <person name="Dimitrov K.M."/>
            <person name="Suarez D.L."/>
            <person name="Swayne D.E."/>
        </authorList>
    </citation>
    <scope>NUCLEOTIDE SEQUENCE [LARGE SCALE GENOMIC DNA]</scope>
    <source>
        <strain evidence="3 4">11</strain>
    </source>
</reference>
<dbReference type="InterPro" id="IPR008979">
    <property type="entry name" value="Galactose-bd-like_sf"/>
</dbReference>